<gene>
    <name evidence="2" type="ORF">QWZ10_07750</name>
</gene>
<accession>A0ABT8D4N5</accession>
<name>A0ABT8D4N5_9RHOB</name>
<feature type="domain" description="Transposase-like Mu C-terminal" evidence="1">
    <location>
        <begin position="19"/>
        <end position="65"/>
    </location>
</feature>
<evidence type="ECO:0000313" key="2">
    <source>
        <dbReference type="EMBL" id="MDN3711754.1"/>
    </source>
</evidence>
<dbReference type="Pfam" id="PF09299">
    <property type="entry name" value="Mu-transpos_C"/>
    <property type="match status" value="1"/>
</dbReference>
<protein>
    <submittedName>
        <fullName evidence="2">Mu transposase C-terminal domain-containing protein</fullName>
    </submittedName>
</protein>
<evidence type="ECO:0000259" key="1">
    <source>
        <dbReference type="Pfam" id="PF09299"/>
    </source>
</evidence>
<sequence length="211" mass="23414">MLPVPDGLTLRKTFGRPLTRKLRRDGVLFAGLSYSCSALREAFLHSPERDVEIRADLFDLGWIAVKVGNGWHPAKCNHRGFDGLRYTDWQEASRALRLQHRRAAALSEDVVQRAITRISETNRAAALRMQLTPYHITDAEIARNEKALHFSLTSSAESLAIASRTGDPLTDGIDIFPHDAANLPIASPNDQVLPSASLGTHRIAAWKLDDE</sequence>
<dbReference type="Proteomes" id="UP001243846">
    <property type="component" value="Unassembled WGS sequence"/>
</dbReference>
<reference evidence="3" key="1">
    <citation type="journal article" date="2019" name="Int. J. Syst. Evol. Microbiol.">
        <title>The Global Catalogue of Microorganisms (GCM) 10K type strain sequencing project: providing services to taxonomists for standard genome sequencing and annotation.</title>
        <authorList>
            <consortium name="The Broad Institute Genomics Platform"/>
            <consortium name="The Broad Institute Genome Sequencing Center for Infectious Disease"/>
            <person name="Wu L."/>
            <person name="Ma J."/>
        </authorList>
    </citation>
    <scope>NUCLEOTIDE SEQUENCE [LARGE SCALE GENOMIC DNA]</scope>
    <source>
        <strain evidence="3">CECT 8482</strain>
    </source>
</reference>
<dbReference type="InterPro" id="IPR015378">
    <property type="entry name" value="Transposase-like_Mu_C"/>
</dbReference>
<organism evidence="2 3">
    <name type="scientific">Paracoccus cavernae</name>
    <dbReference type="NCBI Taxonomy" id="1571207"/>
    <lineage>
        <taxon>Bacteria</taxon>
        <taxon>Pseudomonadati</taxon>
        <taxon>Pseudomonadota</taxon>
        <taxon>Alphaproteobacteria</taxon>
        <taxon>Rhodobacterales</taxon>
        <taxon>Paracoccaceae</taxon>
        <taxon>Paracoccus</taxon>
    </lineage>
</organism>
<keyword evidence="3" id="KW-1185">Reference proteome</keyword>
<comment type="caution">
    <text evidence="2">The sequence shown here is derived from an EMBL/GenBank/DDBJ whole genome shotgun (WGS) entry which is preliminary data.</text>
</comment>
<dbReference type="EMBL" id="JAUFRC010000001">
    <property type="protein sequence ID" value="MDN3711754.1"/>
    <property type="molecule type" value="Genomic_DNA"/>
</dbReference>
<evidence type="ECO:0000313" key="3">
    <source>
        <dbReference type="Proteomes" id="UP001243846"/>
    </source>
</evidence>
<proteinExistence type="predicted"/>